<reference evidence="3 4" key="1">
    <citation type="submission" date="2020-07" db="EMBL/GenBank/DDBJ databases">
        <title>Sequencing the genomes of 1000 actinobacteria strains.</title>
        <authorList>
            <person name="Klenk H.-P."/>
        </authorList>
    </citation>
    <scope>NUCLEOTIDE SEQUENCE [LARGE SCALE GENOMIC DNA]</scope>
    <source>
        <strain evidence="3 4">DSM 27576</strain>
    </source>
</reference>
<evidence type="ECO:0000313" key="3">
    <source>
        <dbReference type="EMBL" id="MBA8815723.1"/>
    </source>
</evidence>
<dbReference type="EMBL" id="JACGWY010000001">
    <property type="protein sequence ID" value="MBA8815723.1"/>
    <property type="molecule type" value="Genomic_DNA"/>
</dbReference>
<keyword evidence="2" id="KW-0472">Membrane</keyword>
<keyword evidence="4" id="KW-1185">Reference proteome</keyword>
<proteinExistence type="predicted"/>
<feature type="transmembrane region" description="Helical" evidence="2">
    <location>
        <begin position="21"/>
        <end position="40"/>
    </location>
</feature>
<protein>
    <recommendedName>
        <fullName evidence="5">Concanavalin A-like lectin/glucanases superfamily protein</fullName>
    </recommendedName>
</protein>
<dbReference type="RefSeq" id="WP_167048732.1">
    <property type="nucleotide sequence ID" value="NZ_JAAOZB010000002.1"/>
</dbReference>
<dbReference type="Gene3D" id="2.60.120.200">
    <property type="match status" value="1"/>
</dbReference>
<evidence type="ECO:0000256" key="1">
    <source>
        <dbReference type="SAM" id="MobiDB-lite"/>
    </source>
</evidence>
<sequence>METRAEASAASKARITARRGRFVPILLISSLIGASVVAGIQSSQTPPGGVDCSLAEVETSDEAGSIAAACDVEVEVLSERTPWVTVFARPDGQTRMTVDAVPEHTNVNGVWEPIDVSVIPAAVPANVAEDATSVSGHGGGVGAPATTRTDVFPIVEERTVGDTVVDDEVTDDGEDPEDEGGGAIDIDTESMLGVAAPVFPLWFNPGGDAGEGLPLGVVERDDAWVKLWFPLPLPEPTLDDRFVTYELAAGARLIVAVMVDGSGFRPVVELDTPEAADWLEDELSLAREERGLPGSGLQMPFEVEASDGVSMQGVEDTGFEFVNESGEILFSSPPSLMWDSSADAAEDSGEVRAEFPLPGDRSLVMPVDVVAGDEGEGTVLVSPNEEMLSDADTVWPVRIDPTLGGRTPTAWVAVRTGGYTSAIYKWADTSSRVGESMGHCSLSWTSACVTTFTSRLVWEFRDSGSNSVGSWLDKLSGSDITSATFSADPGQRGNCTSTRTDAYQTDGISSSQQSWSSMGFLKYASNITAPQGDACSDSGVRREWDVKSVVVDGSNQNWPSVTIGLKANNESSSSGYKTYKNDARLDIVFNRAPNVPTSVKMTSPAQSCVSGSSRPVLATTTPTFSAVASDPDGGNVRVRFQVYIPSPESEAWNSGDLAAKASGSTFSAKVASGKLVAGKVYRYRAYTTDGARRSSWSSAFCEFTVDVTKPASPTVTPVRTGVAAIYDSDVERGGVGVAGKFTISRGNSSDVTQFKYSFNNTSLTSTATPNTSGTAQIAFTPTTAGPVTLRVSSRDKAGNESPPTTYVFDVAAAKEDAIWMLDEGEGDVAADASGTTPARDLEVSGAGWLAGPHDLFGSRPGDGSLSFDGTDDVASTGPVVDTSESFVVSAFVWLNAEATSADDFTAVSQDGIVTSAFQLGYSQSCPDTTAGCWSFRMRDADAGTAPLTFVKSTVPGVRDEWVHLVAEHDAATKTMSIWVCEIGTPESPATGNPVQTTVPRAAAPWDSTGAFVLGRGYSNSAVSSWWPGKIDNVRVFKGEVVAESKIRRMCQGAEATDFDSDLDALDPTIIEGE</sequence>
<evidence type="ECO:0000313" key="4">
    <source>
        <dbReference type="Proteomes" id="UP000526083"/>
    </source>
</evidence>
<comment type="caution">
    <text evidence="3">The sequence shown here is derived from an EMBL/GenBank/DDBJ whole genome shotgun (WGS) entry which is preliminary data.</text>
</comment>
<organism evidence="3 4">
    <name type="scientific">Microbacterium halimionae</name>
    <dbReference type="NCBI Taxonomy" id="1526413"/>
    <lineage>
        <taxon>Bacteria</taxon>
        <taxon>Bacillati</taxon>
        <taxon>Actinomycetota</taxon>
        <taxon>Actinomycetes</taxon>
        <taxon>Micrococcales</taxon>
        <taxon>Microbacteriaceae</taxon>
        <taxon>Microbacterium</taxon>
    </lineage>
</organism>
<feature type="region of interest" description="Disordered" evidence="1">
    <location>
        <begin position="166"/>
        <end position="185"/>
    </location>
</feature>
<dbReference type="AlphaFoldDB" id="A0A7W3JMV4"/>
<name>A0A7W3JMV4_9MICO</name>
<keyword evidence="2" id="KW-1133">Transmembrane helix</keyword>
<feature type="compositionally biased region" description="Acidic residues" evidence="1">
    <location>
        <begin position="166"/>
        <end position="180"/>
    </location>
</feature>
<dbReference type="Pfam" id="PF13385">
    <property type="entry name" value="Laminin_G_3"/>
    <property type="match status" value="1"/>
</dbReference>
<feature type="compositionally biased region" description="Polar residues" evidence="1">
    <location>
        <begin position="493"/>
        <end position="508"/>
    </location>
</feature>
<dbReference type="Proteomes" id="UP000526083">
    <property type="component" value="Unassembled WGS sequence"/>
</dbReference>
<evidence type="ECO:0008006" key="5">
    <source>
        <dbReference type="Google" id="ProtNLM"/>
    </source>
</evidence>
<dbReference type="InterPro" id="IPR013320">
    <property type="entry name" value="ConA-like_dom_sf"/>
</dbReference>
<feature type="region of interest" description="Disordered" evidence="1">
    <location>
        <begin position="486"/>
        <end position="510"/>
    </location>
</feature>
<keyword evidence="2" id="KW-0812">Transmembrane</keyword>
<evidence type="ECO:0000256" key="2">
    <source>
        <dbReference type="SAM" id="Phobius"/>
    </source>
</evidence>
<accession>A0A7W3JMV4</accession>
<dbReference type="SUPFAM" id="SSF49899">
    <property type="entry name" value="Concanavalin A-like lectins/glucanases"/>
    <property type="match status" value="1"/>
</dbReference>
<gene>
    <name evidence="3" type="ORF">FHX48_000775</name>
</gene>